<organism evidence="1 2">
    <name type="scientific">Candidula unifasciata</name>
    <dbReference type="NCBI Taxonomy" id="100452"/>
    <lineage>
        <taxon>Eukaryota</taxon>
        <taxon>Metazoa</taxon>
        <taxon>Spiralia</taxon>
        <taxon>Lophotrochozoa</taxon>
        <taxon>Mollusca</taxon>
        <taxon>Gastropoda</taxon>
        <taxon>Heterobranchia</taxon>
        <taxon>Euthyneura</taxon>
        <taxon>Panpulmonata</taxon>
        <taxon>Eupulmonata</taxon>
        <taxon>Stylommatophora</taxon>
        <taxon>Helicina</taxon>
        <taxon>Helicoidea</taxon>
        <taxon>Geomitridae</taxon>
        <taxon>Candidula</taxon>
    </lineage>
</organism>
<dbReference type="AlphaFoldDB" id="A0A8S4A721"/>
<name>A0A8S4A721_9EUPU</name>
<dbReference type="Proteomes" id="UP000678393">
    <property type="component" value="Unassembled WGS sequence"/>
</dbReference>
<reference evidence="1" key="1">
    <citation type="submission" date="2021-04" db="EMBL/GenBank/DDBJ databases">
        <authorList>
            <consortium name="Molecular Ecology Group"/>
        </authorList>
    </citation>
    <scope>NUCLEOTIDE SEQUENCE</scope>
</reference>
<comment type="caution">
    <text evidence="1">The sequence shown here is derived from an EMBL/GenBank/DDBJ whole genome shotgun (WGS) entry which is preliminary data.</text>
</comment>
<gene>
    <name evidence="1" type="ORF">CUNI_LOCUS19679</name>
</gene>
<dbReference type="EMBL" id="CAJHNH020006846">
    <property type="protein sequence ID" value="CAG5134121.1"/>
    <property type="molecule type" value="Genomic_DNA"/>
</dbReference>
<evidence type="ECO:0000313" key="2">
    <source>
        <dbReference type="Proteomes" id="UP000678393"/>
    </source>
</evidence>
<sequence length="210" mass="23803">VLGAPISTDYDSDQTVGECLKTFTRLTDQSPSISCSLFQPYLKCLIRVTKLYKYPVGHDQYTALDDHVHAQLQTSGLNCQFDIEAISAEVAREQNGRDVPTAAIPEITDADYNGDQTKEDCINTFTDISNQNPSPSCSMIRPYLKCLIKVTKLYKYPLGHDQYTSLDSQVNSKLYDLGLDCEFDLEEIAAEVGREQKLSKRRTWIRYQRP</sequence>
<evidence type="ECO:0000313" key="1">
    <source>
        <dbReference type="EMBL" id="CAG5134121.1"/>
    </source>
</evidence>
<protein>
    <submittedName>
        <fullName evidence="1">Uncharacterized protein</fullName>
    </submittedName>
</protein>
<feature type="non-terminal residue" evidence="1">
    <location>
        <position position="1"/>
    </location>
</feature>
<proteinExistence type="predicted"/>
<accession>A0A8S4A721</accession>
<keyword evidence="2" id="KW-1185">Reference proteome</keyword>